<dbReference type="EMBL" id="LGRB01000012">
    <property type="protein sequence ID" value="OCT48148.1"/>
    <property type="molecule type" value="Genomic_DNA"/>
</dbReference>
<organism evidence="1 2">
    <name type="scientific">Cladophialophora carrionii</name>
    <dbReference type="NCBI Taxonomy" id="86049"/>
    <lineage>
        <taxon>Eukaryota</taxon>
        <taxon>Fungi</taxon>
        <taxon>Dikarya</taxon>
        <taxon>Ascomycota</taxon>
        <taxon>Pezizomycotina</taxon>
        <taxon>Eurotiomycetes</taxon>
        <taxon>Chaetothyriomycetidae</taxon>
        <taxon>Chaetothyriales</taxon>
        <taxon>Herpotrichiellaceae</taxon>
        <taxon>Cladophialophora</taxon>
    </lineage>
</organism>
<proteinExistence type="predicted"/>
<protein>
    <submittedName>
        <fullName evidence="1">Uncharacterized protein</fullName>
    </submittedName>
</protein>
<accession>A0A1C1CI18</accession>
<dbReference type="AlphaFoldDB" id="A0A1C1CI18"/>
<keyword evidence="2" id="KW-1185">Reference proteome</keyword>
<comment type="caution">
    <text evidence="1">The sequence shown here is derived from an EMBL/GenBank/DDBJ whole genome shotgun (WGS) entry which is preliminary data.</text>
</comment>
<reference evidence="2" key="1">
    <citation type="submission" date="2015-07" db="EMBL/GenBank/DDBJ databases">
        <authorList>
            <person name="Teixeira M.M."/>
            <person name="Souza R.C."/>
            <person name="Almeida L.G."/>
            <person name="Vicente V.A."/>
            <person name="de Hoog S."/>
            <person name="Bocca A.L."/>
            <person name="de Almeida S.R."/>
            <person name="Vasconcelos A.T."/>
            <person name="Felipe M.S."/>
        </authorList>
    </citation>
    <scope>NUCLEOTIDE SEQUENCE [LARGE SCALE GENOMIC DNA]</scope>
    <source>
        <strain evidence="2">KSF</strain>
    </source>
</reference>
<evidence type="ECO:0000313" key="1">
    <source>
        <dbReference type="EMBL" id="OCT48148.1"/>
    </source>
</evidence>
<sequence>MSAGNHQTPPVHPPDSRYCMLPSQAPGLNELRAHQDLLSPNLAVSSGLTTADTRLMGKSPLVVMLCEQGVRSARLVTTSTSQLPETQITRVGVYVSKNMSALVPFCLSPESDCCSRERSLGRPRDGPVLRRTDWSTVMQSSHTIKFAFQSL</sequence>
<dbReference type="VEuPathDB" id="FungiDB:CLCR_04408"/>
<dbReference type="Proteomes" id="UP000094526">
    <property type="component" value="Unassembled WGS sequence"/>
</dbReference>
<gene>
    <name evidence="1" type="ORF">CLCR_04408</name>
</gene>
<evidence type="ECO:0000313" key="2">
    <source>
        <dbReference type="Proteomes" id="UP000094526"/>
    </source>
</evidence>
<name>A0A1C1CI18_9EURO</name>